<protein>
    <recommendedName>
        <fullName evidence="2">Methylglyoxal synthase</fullName>
        <shortName evidence="2">MGS</shortName>
        <ecNumber evidence="2">4.2.3.3</ecNumber>
    </recommendedName>
</protein>
<dbReference type="NCBIfam" id="NF003559">
    <property type="entry name" value="PRK05234.1"/>
    <property type="match status" value="1"/>
</dbReference>
<evidence type="ECO:0000313" key="4">
    <source>
        <dbReference type="EMBL" id="MEX5730005.1"/>
    </source>
</evidence>
<dbReference type="EC" id="4.2.3.3" evidence="2"/>
<comment type="similarity">
    <text evidence="1 2">Belongs to the methylglyoxal synthase family.</text>
</comment>
<dbReference type="InterPro" id="IPR036914">
    <property type="entry name" value="MGS-like_dom_sf"/>
</dbReference>
<evidence type="ECO:0000256" key="2">
    <source>
        <dbReference type="HAMAP-Rule" id="MF_00549"/>
    </source>
</evidence>
<comment type="catalytic activity">
    <reaction evidence="2">
        <text>dihydroxyacetone phosphate = methylglyoxal + phosphate</text>
        <dbReference type="Rhea" id="RHEA:17937"/>
        <dbReference type="ChEBI" id="CHEBI:17158"/>
        <dbReference type="ChEBI" id="CHEBI:43474"/>
        <dbReference type="ChEBI" id="CHEBI:57642"/>
        <dbReference type="EC" id="4.2.3.3"/>
    </reaction>
</comment>
<sequence length="364" mass="37773">MAFDFILMLTANDRTIPDARARLDEALEGGVRHIGFKDVGLPLPELKALAAAIRSAGGRSYLEVVSLDAESELASARAAVEIDVDCMLGGTRAREVTEVIRHHPIRYYPFPGRITGHPSVLEGPAGAIVDSARALADLEHVHGLDLLAYRYAGDVAGLMRDVCGAVGKPVIMAGSIDSEARVIAAAEAGAAGFTVGTAALSGAFPAESAGFAGQVRAILDITGRARARSTVPRRLALVAHDTRKAHLRAWVTRHAAALEGHRLICTGGTGRMIAEAAPALFVRRLQRGARGGDQQLGALIATGELDAVIFFADPTVPHGGDVDLQALTRLAMLHDTPIALSASAADMVATALLSGAALAGNTAS</sequence>
<evidence type="ECO:0000259" key="3">
    <source>
        <dbReference type="PROSITE" id="PS51855"/>
    </source>
</evidence>
<dbReference type="InterPro" id="IPR004363">
    <property type="entry name" value="Methylgl_synth"/>
</dbReference>
<dbReference type="PANTHER" id="PTHR30492:SF0">
    <property type="entry name" value="METHYLGLYOXAL SYNTHASE"/>
    <property type="match status" value="1"/>
</dbReference>
<comment type="caution">
    <text evidence="2">Lacks conserved residue(s) required for the propagation of feature annotation.</text>
</comment>
<organism evidence="4 5">
    <name type="scientific">Rhodovulum iodosum</name>
    <dbReference type="NCBI Taxonomy" id="68291"/>
    <lineage>
        <taxon>Bacteria</taxon>
        <taxon>Pseudomonadati</taxon>
        <taxon>Pseudomonadota</taxon>
        <taxon>Alphaproteobacteria</taxon>
        <taxon>Rhodobacterales</taxon>
        <taxon>Paracoccaceae</taxon>
        <taxon>Rhodovulum</taxon>
    </lineage>
</organism>
<dbReference type="PANTHER" id="PTHR30492">
    <property type="entry name" value="METHYLGLYOXAL SYNTHASE"/>
    <property type="match status" value="1"/>
</dbReference>
<dbReference type="Pfam" id="PF02142">
    <property type="entry name" value="MGS"/>
    <property type="match status" value="1"/>
</dbReference>
<accession>A0ABV3XXC8</accession>
<dbReference type="SMART" id="SM00851">
    <property type="entry name" value="MGS"/>
    <property type="match status" value="1"/>
</dbReference>
<dbReference type="SUPFAM" id="SSF52335">
    <property type="entry name" value="Methylglyoxal synthase-like"/>
    <property type="match status" value="1"/>
</dbReference>
<feature type="domain" description="MGS-like" evidence="3">
    <location>
        <begin position="225"/>
        <end position="364"/>
    </location>
</feature>
<feature type="active site" description="Proton donor/acceptor" evidence="2">
    <location>
        <position position="293"/>
    </location>
</feature>
<comment type="caution">
    <text evidence="4">The sequence shown here is derived from an EMBL/GenBank/DDBJ whole genome shotgun (WGS) entry which is preliminary data.</text>
</comment>
<name>A0ABV3XXC8_9RHOB</name>
<dbReference type="RefSeq" id="WP_125403659.1">
    <property type="nucleotide sequence ID" value="NZ_JBEHHI010000003.1"/>
</dbReference>
<reference evidence="4 5" key="1">
    <citation type="submission" date="2024-06" db="EMBL/GenBank/DDBJ databases">
        <title>Genome of Rhodovulum iodosum, a marine photoferrotroph.</title>
        <authorList>
            <person name="Bianchini G."/>
            <person name="Nikeleit V."/>
            <person name="Kappler A."/>
            <person name="Bryce C."/>
            <person name="Sanchez-Baracaldo P."/>
        </authorList>
    </citation>
    <scope>NUCLEOTIDE SEQUENCE [LARGE SCALE GENOMIC DNA]</scope>
    <source>
        <strain evidence="4 5">UT/N1</strain>
    </source>
</reference>
<feature type="binding site" evidence="2">
    <location>
        <position position="240"/>
    </location>
    <ligand>
        <name>substrate</name>
    </ligand>
</feature>
<dbReference type="SUPFAM" id="SSF51569">
    <property type="entry name" value="Aldolase"/>
    <property type="match status" value="1"/>
</dbReference>
<keyword evidence="5" id="KW-1185">Reference proteome</keyword>
<evidence type="ECO:0000256" key="1">
    <source>
        <dbReference type="ARBA" id="ARBA00006287"/>
    </source>
</evidence>
<feature type="binding site" evidence="2">
    <location>
        <position position="244"/>
    </location>
    <ligand>
        <name>substrate</name>
    </ligand>
</feature>
<dbReference type="Proteomes" id="UP001560019">
    <property type="component" value="Unassembled WGS sequence"/>
</dbReference>
<keyword evidence="2" id="KW-0456">Lyase</keyword>
<evidence type="ECO:0000313" key="5">
    <source>
        <dbReference type="Proteomes" id="UP001560019"/>
    </source>
</evidence>
<dbReference type="PROSITE" id="PS51855">
    <property type="entry name" value="MGS"/>
    <property type="match status" value="1"/>
</dbReference>
<dbReference type="Gene3D" id="3.40.50.1380">
    <property type="entry name" value="Methylglyoxal synthase-like domain"/>
    <property type="match status" value="1"/>
</dbReference>
<gene>
    <name evidence="2" type="primary">mgsA</name>
    <name evidence="4" type="ORF">Ga0609869_003358</name>
</gene>
<proteinExistence type="inferred from homology"/>
<comment type="function">
    <text evidence="2">Catalyzes the formation of methylglyoxal from dihydroxyacetone phosphate.</text>
</comment>
<dbReference type="InterPro" id="IPR011607">
    <property type="entry name" value="MGS-like_dom"/>
</dbReference>
<dbReference type="EMBL" id="JBEHHI010000003">
    <property type="protein sequence ID" value="MEX5730005.1"/>
    <property type="molecule type" value="Genomic_DNA"/>
</dbReference>
<dbReference type="HAMAP" id="MF_00549">
    <property type="entry name" value="Methylglyoxal_synth"/>
    <property type="match status" value="1"/>
</dbReference>